<evidence type="ECO:0008006" key="4">
    <source>
        <dbReference type="Google" id="ProtNLM"/>
    </source>
</evidence>
<accession>A0A1H6XEX4</accession>
<keyword evidence="3" id="KW-1185">Reference proteome</keyword>
<protein>
    <recommendedName>
        <fullName evidence="4">DUF4374 domain-containing protein</fullName>
    </recommendedName>
</protein>
<reference evidence="2 3" key="1">
    <citation type="submission" date="2016-10" db="EMBL/GenBank/DDBJ databases">
        <authorList>
            <person name="de Groot N.N."/>
        </authorList>
    </citation>
    <scope>NUCLEOTIDE SEQUENCE [LARGE SCALE GENOMIC DNA]</scope>
    <source>
        <strain evidence="2 3">DSM 19938</strain>
    </source>
</reference>
<gene>
    <name evidence="2" type="ORF">SAMN04487995_3913</name>
</gene>
<keyword evidence="1" id="KW-0732">Signal</keyword>
<dbReference type="SUPFAM" id="SSF50969">
    <property type="entry name" value="YVTN repeat-like/Quinoprotein amine dehydrogenase"/>
    <property type="match status" value="1"/>
</dbReference>
<feature type="chain" id="PRO_5011547887" description="DUF4374 domain-containing protein" evidence="1">
    <location>
        <begin position="27"/>
        <end position="402"/>
    </location>
</feature>
<sequence length="402" mass="44898">MFKNFRLYTFLIAVAIVSIMNSCSGSDDNDETVTPVEETQEKYTVWLQIGSWPNTTQYVLGTNSLTEGSVNLTGHGAEVTGKSAYGIITKGGYYYYYNTTSGRFSKFKYEKELYNTVLEVPYTHMADVSGFTWINDNTLFLIGTNGDQNKVHYSVVDIETLKMTNGVLDAPSIPTGYNYFNLGNIEFTNGKVFFQFGYNGDWPNPWQNKTYIGVVDYATLKYEKTLESTTSAGPGTNKLWLSSSFVDESGNTYFSTNVEWSSISGRKSAIYRIKKGTTELDASYTVNQSTLGYEGVGLWYIGGTKAILKYIDPAITGSTHIYAFAVMDLETGKITRKLTEIPADGDAYIQNIIVEDGKVFMITNAETGKDYVYIYDIAAQTVKTGLELVGGYDWVLRLDKMR</sequence>
<evidence type="ECO:0000313" key="2">
    <source>
        <dbReference type="EMBL" id="SEJ27663.1"/>
    </source>
</evidence>
<evidence type="ECO:0000313" key="3">
    <source>
        <dbReference type="Proteomes" id="UP000199532"/>
    </source>
</evidence>
<organism evidence="2 3">
    <name type="scientific">Dyadobacter koreensis</name>
    <dbReference type="NCBI Taxonomy" id="408657"/>
    <lineage>
        <taxon>Bacteria</taxon>
        <taxon>Pseudomonadati</taxon>
        <taxon>Bacteroidota</taxon>
        <taxon>Cytophagia</taxon>
        <taxon>Cytophagales</taxon>
        <taxon>Spirosomataceae</taxon>
        <taxon>Dyadobacter</taxon>
    </lineage>
</organism>
<proteinExistence type="predicted"/>
<name>A0A1H6XEX4_9BACT</name>
<dbReference type="Proteomes" id="UP000199532">
    <property type="component" value="Unassembled WGS sequence"/>
</dbReference>
<dbReference type="OrthoDB" id="736172at2"/>
<dbReference type="AlphaFoldDB" id="A0A1H6XEX4"/>
<dbReference type="EMBL" id="FNXY01000006">
    <property type="protein sequence ID" value="SEJ27663.1"/>
    <property type="molecule type" value="Genomic_DNA"/>
</dbReference>
<dbReference type="InterPro" id="IPR011044">
    <property type="entry name" value="Quino_amine_DH_bsu"/>
</dbReference>
<dbReference type="STRING" id="408657.SAMN04487995_3913"/>
<feature type="signal peptide" evidence="1">
    <location>
        <begin position="1"/>
        <end position="26"/>
    </location>
</feature>
<evidence type="ECO:0000256" key="1">
    <source>
        <dbReference type="SAM" id="SignalP"/>
    </source>
</evidence>